<comment type="caution">
    <text evidence="1">The sequence shown here is derived from an EMBL/GenBank/DDBJ whole genome shotgun (WGS) entry which is preliminary data.</text>
</comment>
<keyword evidence="2" id="KW-1185">Reference proteome</keyword>
<sequence>MGYRGWLRDLRVVNVLGLSFGRGKCGECEFGREGKGWPSWLGHGFGCVWLA</sequence>
<dbReference type="AlphaFoldDB" id="A0A6A4QTH4"/>
<protein>
    <submittedName>
        <fullName evidence="1">Uncharacterized protein</fullName>
    </submittedName>
</protein>
<dbReference type="Proteomes" id="UP000447434">
    <property type="component" value="Chromosome 3"/>
</dbReference>
<dbReference type="EMBL" id="WOCE01000003">
    <property type="protein sequence ID" value="KAE9618125.1"/>
    <property type="molecule type" value="Genomic_DNA"/>
</dbReference>
<proteinExistence type="predicted"/>
<organism evidence="1 2">
    <name type="scientific">Lupinus albus</name>
    <name type="common">White lupine</name>
    <name type="synonym">Lupinus termis</name>
    <dbReference type="NCBI Taxonomy" id="3870"/>
    <lineage>
        <taxon>Eukaryota</taxon>
        <taxon>Viridiplantae</taxon>
        <taxon>Streptophyta</taxon>
        <taxon>Embryophyta</taxon>
        <taxon>Tracheophyta</taxon>
        <taxon>Spermatophyta</taxon>
        <taxon>Magnoliopsida</taxon>
        <taxon>eudicotyledons</taxon>
        <taxon>Gunneridae</taxon>
        <taxon>Pentapetalae</taxon>
        <taxon>rosids</taxon>
        <taxon>fabids</taxon>
        <taxon>Fabales</taxon>
        <taxon>Fabaceae</taxon>
        <taxon>Papilionoideae</taxon>
        <taxon>50 kb inversion clade</taxon>
        <taxon>genistoids sensu lato</taxon>
        <taxon>core genistoids</taxon>
        <taxon>Genisteae</taxon>
        <taxon>Lupinus</taxon>
    </lineage>
</organism>
<name>A0A6A4QTH4_LUPAL</name>
<accession>A0A6A4QTH4</accession>
<reference evidence="2" key="1">
    <citation type="journal article" date="2020" name="Nat. Commun.">
        <title>Genome sequence of the cluster root forming white lupin.</title>
        <authorList>
            <person name="Hufnagel B."/>
            <person name="Marques A."/>
            <person name="Soriano A."/>
            <person name="Marques L."/>
            <person name="Divol F."/>
            <person name="Doumas P."/>
            <person name="Sallet E."/>
            <person name="Mancinotti D."/>
            <person name="Carrere S."/>
            <person name="Marande W."/>
            <person name="Arribat S."/>
            <person name="Keller J."/>
            <person name="Huneau C."/>
            <person name="Blein T."/>
            <person name="Aime D."/>
            <person name="Laguerre M."/>
            <person name="Taylor J."/>
            <person name="Schubert V."/>
            <person name="Nelson M."/>
            <person name="Geu-Flores F."/>
            <person name="Crespi M."/>
            <person name="Gallardo-Guerrero K."/>
            <person name="Delaux P.-M."/>
            <person name="Salse J."/>
            <person name="Berges H."/>
            <person name="Guyot R."/>
            <person name="Gouzy J."/>
            <person name="Peret B."/>
        </authorList>
    </citation>
    <scope>NUCLEOTIDE SEQUENCE [LARGE SCALE GENOMIC DNA]</scope>
    <source>
        <strain evidence="2">cv. Amiga</strain>
    </source>
</reference>
<evidence type="ECO:0000313" key="1">
    <source>
        <dbReference type="EMBL" id="KAE9618125.1"/>
    </source>
</evidence>
<gene>
    <name evidence="1" type="ORF">Lalb_Chr03g0042841</name>
</gene>
<evidence type="ECO:0000313" key="2">
    <source>
        <dbReference type="Proteomes" id="UP000447434"/>
    </source>
</evidence>